<dbReference type="GeneID" id="28740367"/>
<name>A0A0N1H5N4_9EURO</name>
<protein>
    <submittedName>
        <fullName evidence="2">Uncharacterized protein</fullName>
    </submittedName>
</protein>
<reference evidence="2 3" key="1">
    <citation type="submission" date="2015-06" db="EMBL/GenBank/DDBJ databases">
        <title>Draft genome of the ant-associated black yeast Phialophora attae CBS 131958.</title>
        <authorList>
            <person name="Moreno L.F."/>
            <person name="Stielow B.J."/>
            <person name="de Hoog S."/>
            <person name="Vicente V.A."/>
            <person name="Weiss V.A."/>
            <person name="de Vries M."/>
            <person name="Cruz L.M."/>
            <person name="Souza E.M."/>
        </authorList>
    </citation>
    <scope>NUCLEOTIDE SEQUENCE [LARGE SCALE GENOMIC DNA]</scope>
    <source>
        <strain evidence="2 3">CBS 131958</strain>
    </source>
</reference>
<evidence type="ECO:0000313" key="3">
    <source>
        <dbReference type="Proteomes" id="UP000038010"/>
    </source>
</evidence>
<proteinExistence type="predicted"/>
<gene>
    <name evidence="2" type="ORF">AB675_8070</name>
</gene>
<feature type="compositionally biased region" description="Low complexity" evidence="1">
    <location>
        <begin position="322"/>
        <end position="332"/>
    </location>
</feature>
<dbReference type="OrthoDB" id="200660at2759"/>
<comment type="caution">
    <text evidence="2">The sequence shown here is derived from an EMBL/GenBank/DDBJ whole genome shotgun (WGS) entry which is preliminary data.</text>
</comment>
<feature type="compositionally biased region" description="Acidic residues" evidence="1">
    <location>
        <begin position="281"/>
        <end position="291"/>
    </location>
</feature>
<evidence type="ECO:0000256" key="1">
    <source>
        <dbReference type="SAM" id="MobiDB-lite"/>
    </source>
</evidence>
<dbReference type="VEuPathDB" id="FungiDB:AB675_8070"/>
<feature type="compositionally biased region" description="Acidic residues" evidence="1">
    <location>
        <begin position="226"/>
        <end position="235"/>
    </location>
</feature>
<keyword evidence="3" id="KW-1185">Reference proteome</keyword>
<dbReference type="RefSeq" id="XP_018001047.1">
    <property type="nucleotide sequence ID" value="XM_018148488.1"/>
</dbReference>
<dbReference type="AlphaFoldDB" id="A0A0N1H5N4"/>
<evidence type="ECO:0000313" key="2">
    <source>
        <dbReference type="EMBL" id="KPI41084.1"/>
    </source>
</evidence>
<dbReference type="Pfam" id="PF20168">
    <property type="entry name" value="PDS5"/>
    <property type="match status" value="1"/>
</dbReference>
<organism evidence="2 3">
    <name type="scientific">Cyphellophora attinorum</name>
    <dbReference type="NCBI Taxonomy" id="1664694"/>
    <lineage>
        <taxon>Eukaryota</taxon>
        <taxon>Fungi</taxon>
        <taxon>Dikarya</taxon>
        <taxon>Ascomycota</taxon>
        <taxon>Pezizomycotina</taxon>
        <taxon>Eurotiomycetes</taxon>
        <taxon>Chaetothyriomycetidae</taxon>
        <taxon>Chaetothyriales</taxon>
        <taxon>Cyphellophoraceae</taxon>
        <taxon>Cyphellophora</taxon>
    </lineage>
</organism>
<accession>A0A0N1H5N4</accession>
<feature type="compositionally biased region" description="Basic residues" evidence="1">
    <location>
        <begin position="177"/>
        <end position="196"/>
    </location>
</feature>
<sequence>MAYHPDYPPADDGFDVELLEYSKYIVFYLVAVANENNISLIFHIAQRVKQMRDNVEADDEHSQRLYVLSDLAQAVIRNFADTMPHAKGANVLQTWPGKVNLHKSLFRPMSSHAEAQKVAEKNYLPEDTALGLEKFVKDTMKQLKGVKAVRRPSQLPTAAQKRKSVSVEPDDDDDKPRKKKKSSLPIRKTPKAKTQKTKVNDATTESHEPSRKSARASNAISYAEGSSDEEEDDDDQHSGAAKRMGRHQLSSPAIIEVGTKRAKDNGGDTDMQENGNGIDIHEDDSDQDVGDDDRAVTPSPSPLKERENTPGPTSPAKKKGKQNGASKKTATAAEKKQTSAKATPVSSKRKSTAEATSATKSASVKKAKSAKAVGTGEDEAPVEENTRSTRATRRSRG</sequence>
<dbReference type="Proteomes" id="UP000038010">
    <property type="component" value="Unassembled WGS sequence"/>
</dbReference>
<dbReference type="EMBL" id="LFJN01000010">
    <property type="protein sequence ID" value="KPI41084.1"/>
    <property type="molecule type" value="Genomic_DNA"/>
</dbReference>
<dbReference type="STRING" id="1664694.A0A0N1H5N4"/>
<feature type="region of interest" description="Disordered" evidence="1">
    <location>
        <begin position="146"/>
        <end position="397"/>
    </location>
</feature>
<feature type="compositionally biased region" description="Low complexity" evidence="1">
    <location>
        <begin position="353"/>
        <end position="362"/>
    </location>
</feature>